<gene>
    <name evidence="13" type="ORF">QQS21_012628</name>
</gene>
<keyword evidence="7 12" id="KW-1133">Transmembrane helix</keyword>
<evidence type="ECO:0000256" key="12">
    <source>
        <dbReference type="HAMAP-Rule" id="MF_03107"/>
    </source>
</evidence>
<dbReference type="InterPro" id="IPR002347">
    <property type="entry name" value="SDR_fam"/>
</dbReference>
<evidence type="ECO:0000256" key="1">
    <source>
        <dbReference type="ARBA" id="ARBA00005194"/>
    </source>
</evidence>
<proteinExistence type="inferred from homology"/>
<comment type="pathway">
    <text evidence="1">Lipid metabolism; fatty acid biosynthesis.</text>
</comment>
<feature type="binding site" evidence="12">
    <location>
        <position position="211"/>
    </location>
    <ligand>
        <name>substrate</name>
    </ligand>
</feature>
<dbReference type="GO" id="GO:0141040">
    <property type="term" value="F:very-long-chain 3-oxoacyl-CoA reductase activity"/>
    <property type="evidence" value="ECO:0007669"/>
    <property type="project" value="UniProtKB-EC"/>
</dbReference>
<sequence>MDKILEHPSLATIRSYIEQLPSVPQSVVGALAGVGALYLGLRLFSYLQLVLSAFVTSGHNLRKYGRTGSWAVITGASDGLGKEYASQLAAKGFNLVLVSRTKAKLEALAKELEEKHLGKGGIKVKIHAMDFAKDNDADYEQLAELIRGLDVAILINNVGQSHSMPVSFLETPKEELQNIVTINCLGTLKVTRVVAPILKQRKHGLILTMGSFAGWTPTPYLATYSGSKAFLQQWSNALASELADDHVDVYLVLSHLVTTAMSKIRRPSLLIPNARNFVKAALGKIGLGGYQTAPSTYTPWWSHSYMLWLIENIPGVNSPVTIWYNKKMHLDIRKRALRKQAREAKKL</sequence>
<dbReference type="Gene3D" id="3.40.50.720">
    <property type="entry name" value="NAD(P)-binding Rossmann-like Domain"/>
    <property type="match status" value="1"/>
</dbReference>
<name>A0AAJ0CB53_9HYPO</name>
<evidence type="ECO:0000313" key="14">
    <source>
        <dbReference type="Proteomes" id="UP001251528"/>
    </source>
</evidence>
<dbReference type="CDD" id="cd05356">
    <property type="entry name" value="17beta-HSD1_like_SDR_c"/>
    <property type="match status" value="1"/>
</dbReference>
<evidence type="ECO:0000256" key="10">
    <source>
        <dbReference type="ARBA" id="ARBA00023136"/>
    </source>
</evidence>
<organism evidence="13 14">
    <name type="scientific">Conoideocrella luteorostrata</name>
    <dbReference type="NCBI Taxonomy" id="1105319"/>
    <lineage>
        <taxon>Eukaryota</taxon>
        <taxon>Fungi</taxon>
        <taxon>Dikarya</taxon>
        <taxon>Ascomycota</taxon>
        <taxon>Pezizomycotina</taxon>
        <taxon>Sordariomycetes</taxon>
        <taxon>Hypocreomycetidae</taxon>
        <taxon>Hypocreales</taxon>
        <taxon>Clavicipitaceae</taxon>
        <taxon>Conoideocrella</taxon>
    </lineage>
</organism>
<dbReference type="SUPFAM" id="SSF51735">
    <property type="entry name" value="NAD(P)-binding Rossmann-fold domains"/>
    <property type="match status" value="1"/>
</dbReference>
<dbReference type="HAMAP" id="MF_03107">
    <property type="entry name" value="3_ketoreductase"/>
    <property type="match status" value="1"/>
</dbReference>
<dbReference type="PIRSF" id="PIRSF000126">
    <property type="entry name" value="11-beta-HSD1"/>
    <property type="match status" value="1"/>
</dbReference>
<evidence type="ECO:0000256" key="8">
    <source>
        <dbReference type="ARBA" id="ARBA00023002"/>
    </source>
</evidence>
<feature type="active site" description="Proton acceptor" evidence="12">
    <location>
        <position position="224"/>
    </location>
</feature>
<keyword evidence="5 12" id="KW-0276">Fatty acid metabolism</keyword>
<evidence type="ECO:0000256" key="2">
    <source>
        <dbReference type="ARBA" id="ARBA00022516"/>
    </source>
</evidence>
<accession>A0AAJ0CB53</accession>
<keyword evidence="4 12" id="KW-0256">Endoplasmic reticulum</keyword>
<protein>
    <recommendedName>
        <fullName evidence="12">Very-long-chain 3-oxoacyl-CoA reductase</fullName>
        <ecNumber evidence="12">1.1.1.330</ecNumber>
    </recommendedName>
    <alternativeName>
        <fullName evidence="12">3-ketoacyl-CoA reductase</fullName>
        <shortName evidence="12">3-ketoreductase</shortName>
        <shortName evidence="12">KAR</shortName>
    </alternativeName>
    <alternativeName>
        <fullName evidence="12">Microsomal beta-keto-reductase</fullName>
    </alternativeName>
</protein>
<evidence type="ECO:0000256" key="3">
    <source>
        <dbReference type="ARBA" id="ARBA00022692"/>
    </source>
</evidence>
<dbReference type="EMBL" id="JASWJB010000579">
    <property type="protein sequence ID" value="KAK2589690.1"/>
    <property type="molecule type" value="Genomic_DNA"/>
</dbReference>
<dbReference type="PANTHER" id="PTHR43086">
    <property type="entry name" value="VERY-LONG-CHAIN 3-OXOOACYL-COA REDUCTASE"/>
    <property type="match status" value="1"/>
</dbReference>
<comment type="caution">
    <text evidence="13">The sequence shown here is derived from an EMBL/GenBank/DDBJ whole genome shotgun (WGS) entry which is preliminary data.</text>
</comment>
<keyword evidence="8 12" id="KW-0560">Oxidoreductase</keyword>
<keyword evidence="14" id="KW-1185">Reference proteome</keyword>
<keyword evidence="10 12" id="KW-0472">Membrane</keyword>
<dbReference type="GO" id="GO:0005789">
    <property type="term" value="C:endoplasmic reticulum membrane"/>
    <property type="evidence" value="ECO:0007669"/>
    <property type="project" value="UniProtKB-SubCell"/>
</dbReference>
<dbReference type="Pfam" id="PF00106">
    <property type="entry name" value="adh_short"/>
    <property type="match status" value="1"/>
</dbReference>
<evidence type="ECO:0000256" key="4">
    <source>
        <dbReference type="ARBA" id="ARBA00022824"/>
    </source>
</evidence>
<dbReference type="InterPro" id="IPR036291">
    <property type="entry name" value="NAD(P)-bd_dom_sf"/>
</dbReference>
<dbReference type="PANTHER" id="PTHR43086:SF2">
    <property type="entry name" value="HYDROXYSTEROID DEHYDROGENASE-LIKE PROTEIN 1"/>
    <property type="match status" value="1"/>
</dbReference>
<dbReference type="PROSITE" id="PS00061">
    <property type="entry name" value="ADH_SHORT"/>
    <property type="match status" value="1"/>
</dbReference>
<keyword evidence="2 12" id="KW-0444">Lipid biosynthesis</keyword>
<evidence type="ECO:0000256" key="11">
    <source>
        <dbReference type="ARBA" id="ARBA00023160"/>
    </source>
</evidence>
<comment type="catalytic activity">
    <reaction evidence="12">
        <text>a very-long-chain (3R)-3-hydroxyacyl-CoA + NADP(+) = a very-long-chain 3-oxoacyl-CoA + NADPH + H(+)</text>
        <dbReference type="Rhea" id="RHEA:48680"/>
        <dbReference type="ChEBI" id="CHEBI:15378"/>
        <dbReference type="ChEBI" id="CHEBI:57783"/>
        <dbReference type="ChEBI" id="CHEBI:58349"/>
        <dbReference type="ChEBI" id="CHEBI:85440"/>
        <dbReference type="ChEBI" id="CHEBI:90725"/>
        <dbReference type="EC" id="1.1.1.330"/>
    </reaction>
</comment>
<dbReference type="GO" id="GO:0030148">
    <property type="term" value="P:sphingolipid biosynthetic process"/>
    <property type="evidence" value="ECO:0007669"/>
    <property type="project" value="UniProtKB-ARBA"/>
</dbReference>
<comment type="subcellular location">
    <subcellularLocation>
        <location evidence="12">Endoplasmic reticulum membrane</location>
        <topology evidence="12">Single-pass membrane protein</topology>
    </subcellularLocation>
</comment>
<keyword evidence="6 12" id="KW-0521">NADP</keyword>
<evidence type="ECO:0000256" key="7">
    <source>
        <dbReference type="ARBA" id="ARBA00022989"/>
    </source>
</evidence>
<dbReference type="InterPro" id="IPR020904">
    <property type="entry name" value="Sc_DH/Rdtase_CS"/>
</dbReference>
<dbReference type="Proteomes" id="UP001251528">
    <property type="component" value="Unassembled WGS sequence"/>
</dbReference>
<keyword evidence="11 12" id="KW-0275">Fatty acid biosynthesis</keyword>
<dbReference type="AlphaFoldDB" id="A0AAJ0CB53"/>
<comment type="similarity">
    <text evidence="12">Belongs to the short-chain dehydrogenases/reductases (SDR) family.</text>
</comment>
<dbReference type="GO" id="GO:0045703">
    <property type="term" value="F:ketoreductase activity"/>
    <property type="evidence" value="ECO:0007669"/>
    <property type="project" value="UniProtKB-UniRule"/>
</dbReference>
<dbReference type="PRINTS" id="PR00081">
    <property type="entry name" value="GDHRDH"/>
</dbReference>
<dbReference type="GO" id="GO:0030497">
    <property type="term" value="P:fatty acid elongation"/>
    <property type="evidence" value="ECO:0007669"/>
    <property type="project" value="UniProtKB-UniRule"/>
</dbReference>
<dbReference type="InterPro" id="IPR027533">
    <property type="entry name" value="3_ketoreductase_fungal"/>
</dbReference>
<dbReference type="EC" id="1.1.1.330" evidence="12"/>
<evidence type="ECO:0000256" key="6">
    <source>
        <dbReference type="ARBA" id="ARBA00022857"/>
    </source>
</evidence>
<keyword evidence="9 12" id="KW-0443">Lipid metabolism</keyword>
<comment type="function">
    <text evidence="12">Component of the microsomal membrane bound fatty acid elongation system, which produces the 26-carbon very long-chain fatty acids (VLCFA) from palmitate. Catalyzes the reduction of the 3-ketoacyl-CoA intermediate that is formed in each cycle of fatty acid elongation. VLCFAs serve as precursors for ceramide and sphingolipids.</text>
</comment>
<evidence type="ECO:0000313" key="13">
    <source>
        <dbReference type="EMBL" id="KAK2589690.1"/>
    </source>
</evidence>
<evidence type="ECO:0000256" key="9">
    <source>
        <dbReference type="ARBA" id="ARBA00023098"/>
    </source>
</evidence>
<evidence type="ECO:0000256" key="5">
    <source>
        <dbReference type="ARBA" id="ARBA00022832"/>
    </source>
</evidence>
<reference evidence="13" key="1">
    <citation type="submission" date="2023-06" db="EMBL/GenBank/DDBJ databases">
        <title>Conoideocrella luteorostrata (Hypocreales: Clavicipitaceae), a potential biocontrol fungus for elongate hemlock scale in United States Christmas tree production areas.</title>
        <authorList>
            <person name="Barrett H."/>
            <person name="Lovett B."/>
            <person name="Macias A.M."/>
            <person name="Stajich J.E."/>
            <person name="Kasson M.T."/>
        </authorList>
    </citation>
    <scope>NUCLEOTIDE SEQUENCE</scope>
    <source>
        <strain evidence="13">ARSEF 14590</strain>
    </source>
</reference>
<dbReference type="FunFam" id="3.40.50.720:FF:000317">
    <property type="entry name" value="Very-long-chain 3-oxoacyl-CoA reductase"/>
    <property type="match status" value="1"/>
</dbReference>
<keyword evidence="3 12" id="KW-0812">Transmembrane</keyword>